<dbReference type="PANTHER" id="PTHR26312">
    <property type="entry name" value="TETRATRICOPEPTIDE REPEAT PROTEIN 5"/>
    <property type="match status" value="1"/>
</dbReference>
<dbReference type="PANTHER" id="PTHR26312:SF168">
    <property type="entry name" value="OS06G0606700 PROTEIN"/>
    <property type="match status" value="1"/>
</dbReference>
<dbReference type="SUPFAM" id="SSF48452">
    <property type="entry name" value="TPR-like"/>
    <property type="match status" value="1"/>
</dbReference>
<dbReference type="RefSeq" id="XP_016446826.1">
    <property type="nucleotide sequence ID" value="XM_016591340.2"/>
</dbReference>
<dbReference type="AlphaFoldDB" id="A0A1S3Y3U8"/>
<proteinExistence type="predicted"/>
<dbReference type="InterPro" id="IPR011990">
    <property type="entry name" value="TPR-like_helical_dom_sf"/>
</dbReference>
<dbReference type="KEGG" id="nta:107771881"/>
<evidence type="ECO:0000256" key="1">
    <source>
        <dbReference type="SAM" id="MobiDB-lite"/>
    </source>
</evidence>
<dbReference type="OrthoDB" id="439046at2759"/>
<name>A0A1S3Y3U8_TOBAC</name>
<protein>
    <submittedName>
        <fullName evidence="3">Uncharacterized protein LOC107771881</fullName>
    </submittedName>
</protein>
<dbReference type="PaxDb" id="4097-A0A1S3Y3U8"/>
<dbReference type="Proteomes" id="UP000790787">
    <property type="component" value="Chromosome 1"/>
</dbReference>
<reference evidence="3" key="2">
    <citation type="submission" date="2025-08" db="UniProtKB">
        <authorList>
            <consortium name="RefSeq"/>
        </authorList>
    </citation>
    <scope>IDENTIFICATION</scope>
    <source>
        <tissue evidence="3">Leaf</tissue>
    </source>
</reference>
<evidence type="ECO:0000313" key="3">
    <source>
        <dbReference type="RefSeq" id="XP_016446826.1"/>
    </source>
</evidence>
<keyword evidence="2" id="KW-1185">Reference proteome</keyword>
<feature type="region of interest" description="Disordered" evidence="1">
    <location>
        <begin position="109"/>
        <end position="138"/>
    </location>
</feature>
<dbReference type="Gene3D" id="1.25.40.10">
    <property type="entry name" value="Tetratricopeptide repeat domain"/>
    <property type="match status" value="1"/>
</dbReference>
<gene>
    <name evidence="3" type="primary">LOC107771881</name>
</gene>
<accession>A0A1S3Y3U8</accession>
<sequence>MLLRSASAPILKSWIIDPAPEQIIRTISASISISSNHDPITKNISKTASDHNFNELYKAKIKPFSKVYPQFASNCSENQENVASLSFGISTMSLVSKMEELDQEFAVLENDGGSGGDGGRISGGGGGGDGSDECPDSDHGSIEEYYQELIKGDPNNPLFLGNYAKFLKDVKGDVLRAEEYCGRAILADANEGDIFSLYGDLVWDAHKDADRAECYYNQAVKASPDDCYVLASYARFLWDAGDDGEEEVDVDEKDEQMLNKATILNNSSVNLFKGLDSFPSPQIPAS</sequence>
<feature type="compositionally biased region" description="Gly residues" evidence="1">
    <location>
        <begin position="112"/>
        <end position="129"/>
    </location>
</feature>
<reference evidence="2" key="1">
    <citation type="journal article" date="2014" name="Nat. Commun.">
        <title>The tobacco genome sequence and its comparison with those of tomato and potato.</title>
        <authorList>
            <person name="Sierro N."/>
            <person name="Battey J.N."/>
            <person name="Ouadi S."/>
            <person name="Bakaher N."/>
            <person name="Bovet L."/>
            <person name="Willig A."/>
            <person name="Goepfert S."/>
            <person name="Peitsch M.C."/>
            <person name="Ivanov N.V."/>
        </authorList>
    </citation>
    <scope>NUCLEOTIDE SEQUENCE [LARGE SCALE GENOMIC DNA]</scope>
</reference>
<organism evidence="2 3">
    <name type="scientific">Nicotiana tabacum</name>
    <name type="common">Common tobacco</name>
    <dbReference type="NCBI Taxonomy" id="4097"/>
    <lineage>
        <taxon>Eukaryota</taxon>
        <taxon>Viridiplantae</taxon>
        <taxon>Streptophyta</taxon>
        <taxon>Embryophyta</taxon>
        <taxon>Tracheophyta</taxon>
        <taxon>Spermatophyta</taxon>
        <taxon>Magnoliopsida</taxon>
        <taxon>eudicotyledons</taxon>
        <taxon>Gunneridae</taxon>
        <taxon>Pentapetalae</taxon>
        <taxon>asterids</taxon>
        <taxon>lamiids</taxon>
        <taxon>Solanales</taxon>
        <taxon>Solanaceae</taxon>
        <taxon>Nicotianoideae</taxon>
        <taxon>Nicotianeae</taxon>
        <taxon>Nicotiana</taxon>
    </lineage>
</organism>
<evidence type="ECO:0000313" key="2">
    <source>
        <dbReference type="Proteomes" id="UP000790787"/>
    </source>
</evidence>
<dbReference type="GeneID" id="107771881"/>
<dbReference type="RefSeq" id="XP_016446826.1">
    <property type="nucleotide sequence ID" value="XM_016591340.1"/>
</dbReference>